<reference evidence="1 2" key="1">
    <citation type="journal article" date="2012" name="BMC Genomics">
        <title>The Caulobacter crescentus phage phiCbK: genomics of a canonical phage.</title>
        <authorList>
            <person name="Gill J.J."/>
            <person name="Berry J.D."/>
            <person name="Russell W.K."/>
            <person name="Lessor L."/>
            <person name="Escobar Garcia D.A."/>
            <person name="Hernandez D."/>
            <person name="Kane A."/>
            <person name="Keene J."/>
            <person name="Maddox M."/>
            <person name="Martin R."/>
            <person name="Mohan S."/>
            <person name="Thorn A.M."/>
            <person name="Russell D.H."/>
            <person name="Young R."/>
        </authorList>
    </citation>
    <scope>NUCLEOTIDE SEQUENCE [LARGE SCALE GENOMIC DNA]</scope>
</reference>
<evidence type="ECO:0000313" key="2">
    <source>
        <dbReference type="Proteomes" id="UP000000460"/>
    </source>
</evidence>
<dbReference type="RefSeq" id="YP_006990008.1">
    <property type="nucleotide sequence ID" value="NC_019411.1"/>
</dbReference>
<dbReference type="EMBL" id="JX100809">
    <property type="protein sequence ID" value="AFU88593.1"/>
    <property type="molecule type" value="Genomic_DNA"/>
</dbReference>
<sequence>MPHLSKTPFDFDFTSDALAATLEFERNTTEFYRYETVFTSGRAATHVLVMEEDGNFVGFVSGEA</sequence>
<protein>
    <submittedName>
        <fullName evidence="1">Uncharacterized protein</fullName>
    </submittedName>
</protein>
<dbReference type="KEGG" id="vg:13996810"/>
<name>K4JXC5_9CAUD</name>
<evidence type="ECO:0000313" key="1">
    <source>
        <dbReference type="EMBL" id="AFU88593.1"/>
    </source>
</evidence>
<accession>K4JXC5</accession>
<organism evidence="1 2">
    <name type="scientific">Caulobacter phage CcrSwift</name>
    <dbReference type="NCBI Taxonomy" id="2927984"/>
    <lineage>
        <taxon>Viruses</taxon>
        <taxon>Duplodnaviria</taxon>
        <taxon>Heunggongvirae</taxon>
        <taxon>Uroviricota</taxon>
        <taxon>Caudoviricetes</taxon>
        <taxon>Jeanschmidtviridae</taxon>
        <taxon>Shapirovirus</taxon>
        <taxon>Shapirovirus swift</taxon>
    </lineage>
</organism>
<proteinExistence type="predicted"/>
<keyword evidence="2" id="KW-1185">Reference proteome</keyword>
<dbReference type="Proteomes" id="UP000000460">
    <property type="component" value="Segment"/>
</dbReference>
<gene>
    <name evidence="1" type="ORF">CcrSwift_gp275</name>
</gene>
<dbReference type="GeneID" id="13996810"/>